<dbReference type="InParanoid" id="A0A061DWU2"/>
<evidence type="ECO:0000313" key="4">
    <source>
        <dbReference type="EMBL" id="EOX97140.1"/>
    </source>
</evidence>
<dbReference type="PANTHER" id="PTHR46168:SF12">
    <property type="entry name" value="ARMADILLO REPEAT ONLY 4-LIKE PROTEIN"/>
    <property type="match status" value="1"/>
</dbReference>
<reference evidence="4 5" key="1">
    <citation type="journal article" date="2013" name="Genome Biol.">
        <title>The genome sequence of the most widely cultivated cacao type and its use to identify candidate genes regulating pod color.</title>
        <authorList>
            <person name="Motamayor J.C."/>
            <person name="Mockaitis K."/>
            <person name="Schmutz J."/>
            <person name="Haiminen N."/>
            <person name="Iii D.L."/>
            <person name="Cornejo O."/>
            <person name="Findley S.D."/>
            <person name="Zheng P."/>
            <person name="Utro F."/>
            <person name="Royaert S."/>
            <person name="Saski C."/>
            <person name="Jenkins J."/>
            <person name="Podicheti R."/>
            <person name="Zhao M."/>
            <person name="Scheffler B.E."/>
            <person name="Stack J.C."/>
            <person name="Feltus F.A."/>
            <person name="Mustiga G.M."/>
            <person name="Amores F."/>
            <person name="Phillips W."/>
            <person name="Marelli J.P."/>
            <person name="May G.D."/>
            <person name="Shapiro H."/>
            <person name="Ma J."/>
            <person name="Bustamante C.D."/>
            <person name="Schnell R.J."/>
            <person name="Main D."/>
            <person name="Gilbert D."/>
            <person name="Parida L."/>
            <person name="Kuhn D.N."/>
        </authorList>
    </citation>
    <scope>NUCLEOTIDE SEQUENCE [LARGE SCALE GENOMIC DNA]</scope>
    <source>
        <strain evidence="5">cv. Matina 1-6</strain>
    </source>
</reference>
<dbReference type="GO" id="GO:0007166">
    <property type="term" value="P:cell surface receptor signaling pathway"/>
    <property type="evidence" value="ECO:0007669"/>
    <property type="project" value="InterPro"/>
</dbReference>
<dbReference type="SUPFAM" id="SSF48371">
    <property type="entry name" value="ARM repeat"/>
    <property type="match status" value="2"/>
</dbReference>
<evidence type="ECO:0000313" key="5">
    <source>
        <dbReference type="Proteomes" id="UP000026915"/>
    </source>
</evidence>
<feature type="domain" description="DUF7792" evidence="3">
    <location>
        <begin position="12"/>
        <end position="132"/>
    </location>
</feature>
<dbReference type="Gene3D" id="1.20.930.20">
    <property type="entry name" value="Adaptor protein Cbl, N-terminal domain"/>
    <property type="match status" value="1"/>
</dbReference>
<dbReference type="OMA" id="FSAKECQ"/>
<keyword evidence="1" id="KW-0677">Repeat</keyword>
<proteinExistence type="predicted"/>
<keyword evidence="5" id="KW-1185">Reference proteome</keyword>
<dbReference type="Gramene" id="EOX97140">
    <property type="protein sequence ID" value="EOX97140"/>
    <property type="gene ID" value="TCM_006239"/>
</dbReference>
<evidence type="ECO:0000256" key="2">
    <source>
        <dbReference type="PROSITE-ProRule" id="PRU00259"/>
    </source>
</evidence>
<name>A0A061DWU2_THECC</name>
<protein>
    <submittedName>
        <fullName evidence="4">Armadillo repeat only 4-like protein</fullName>
    </submittedName>
</protein>
<dbReference type="InterPro" id="IPR016024">
    <property type="entry name" value="ARM-type_fold"/>
</dbReference>
<dbReference type="AlphaFoldDB" id="A0A061DWU2"/>
<gene>
    <name evidence="4" type="ORF">TCM_006239</name>
</gene>
<dbReference type="HOGENOM" id="CLU_382392_0_0_1"/>
<evidence type="ECO:0000256" key="1">
    <source>
        <dbReference type="ARBA" id="ARBA00022737"/>
    </source>
</evidence>
<dbReference type="PANTHER" id="PTHR46168">
    <property type="entry name" value="ARMADILLO REPEAT ONLY 4"/>
    <property type="match status" value="1"/>
</dbReference>
<feature type="repeat" description="ARM" evidence="2">
    <location>
        <begin position="192"/>
        <end position="235"/>
    </location>
</feature>
<dbReference type="InterPro" id="IPR036537">
    <property type="entry name" value="Adaptor_Cbl_N_dom_sf"/>
</dbReference>
<dbReference type="EMBL" id="CM001880">
    <property type="protein sequence ID" value="EOX97140.1"/>
    <property type="molecule type" value="Genomic_DNA"/>
</dbReference>
<dbReference type="STRING" id="3641.A0A061DWU2"/>
<dbReference type="Gene3D" id="1.25.10.10">
    <property type="entry name" value="Leucine-rich Repeat Variant"/>
    <property type="match status" value="2"/>
</dbReference>
<evidence type="ECO:0000259" key="3">
    <source>
        <dbReference type="Pfam" id="PF25055"/>
    </source>
</evidence>
<dbReference type="Proteomes" id="UP000026915">
    <property type="component" value="Chromosome 2"/>
</dbReference>
<dbReference type="InterPro" id="IPR011989">
    <property type="entry name" value="ARM-like"/>
</dbReference>
<accession>A0A061DWU2</accession>
<dbReference type="PROSITE" id="PS50176">
    <property type="entry name" value="ARM_REPEAT"/>
    <property type="match status" value="1"/>
</dbReference>
<organism evidence="4 5">
    <name type="scientific">Theobroma cacao</name>
    <name type="common">Cacao</name>
    <name type="synonym">Cocoa</name>
    <dbReference type="NCBI Taxonomy" id="3641"/>
    <lineage>
        <taxon>Eukaryota</taxon>
        <taxon>Viridiplantae</taxon>
        <taxon>Streptophyta</taxon>
        <taxon>Embryophyta</taxon>
        <taxon>Tracheophyta</taxon>
        <taxon>Spermatophyta</taxon>
        <taxon>Magnoliopsida</taxon>
        <taxon>eudicotyledons</taxon>
        <taxon>Gunneridae</taxon>
        <taxon>Pentapetalae</taxon>
        <taxon>rosids</taxon>
        <taxon>malvids</taxon>
        <taxon>Malvales</taxon>
        <taxon>Malvaceae</taxon>
        <taxon>Byttnerioideae</taxon>
        <taxon>Theobroma</taxon>
    </lineage>
</organism>
<dbReference type="InterPro" id="IPR056694">
    <property type="entry name" value="DUF7792"/>
</dbReference>
<dbReference type="SMART" id="SM00185">
    <property type="entry name" value="ARM"/>
    <property type="match status" value="4"/>
</dbReference>
<dbReference type="InterPro" id="IPR000225">
    <property type="entry name" value="Armadillo"/>
</dbReference>
<dbReference type="Pfam" id="PF25055">
    <property type="entry name" value="DUF7792"/>
    <property type="match status" value="1"/>
</dbReference>
<dbReference type="eggNOG" id="ENOG502QTDN">
    <property type="taxonomic scope" value="Eukaryota"/>
</dbReference>
<dbReference type="Pfam" id="PF00514">
    <property type="entry name" value="Arm"/>
    <property type="match status" value="1"/>
</dbReference>
<sequence length="724" mass="81147">MMLPWEAKKQVEELFDLIFLEERLCLEVEEAKSFQEECCEVRERVKQISQMLKTLIRFITSAQTSIYLRPINCIVAKVKDNFELALATVSKCKCRSLLSSLFTIRNATRFRGLSHLLDASISDMEWLVTVYDPQNGVTGPTTKNESDTLLVWSCIATVEMGRQLEDRVQAAICLGLLAQEKDEYKNIIFEEGGVPPLLKLLKKNSSLEAQITAANALCLLANEQERTRIIMKEMISTVVNGLSRTSPARDQIQAANLIAKIAEYNPEVKEYDLVRENVIWRLVTLLSSEPSANGPKTNLLNLELKISCSKALWVLAKGSVSNCRTLTETKGMLCLAKLVETEQDELRYNCLMIIREITSIAESNQEFRHSAFKTNSPAAKAVVDQLLRVIKQFDGTKFRIPAIKSMGSLARTFSAKDSWVISPLVSRLGSTDQEIAKEAAIALQKYACPENALSMEHSQSIVEFNGVPLLMKLLDGDKESQHHGLALICYLAKHDINGSVLMEAGALTALETIGAKHPELEELVSDAISKLKSNQTGKHEKLDSSVKASITQIIVEQGKEAVNYLRQGPEILWKRLTGFAQKPEETFPGDCKPLPIVMRCKERFSHAQPSFKTRRILPLLRAKAKYRGSALRCVINYPGRRQATEVARRLRLMINIVNSFGKKVIRRKFGFVIHKIILYGPTPPLFFNVLAPNLNETGVQQYCKLKEDTVATNEAPTVKHGENI</sequence>